<dbReference type="NCBIfam" id="TIGR02857">
    <property type="entry name" value="CydD"/>
    <property type="match status" value="1"/>
</dbReference>
<protein>
    <submittedName>
        <fullName evidence="10">Thiol reductant ABC exporter subunit CydD</fullName>
    </submittedName>
</protein>
<organism evidence="10 11">
    <name type="scientific">Leucobacter tardus</name>
    <dbReference type="NCBI Taxonomy" id="501483"/>
    <lineage>
        <taxon>Bacteria</taxon>
        <taxon>Bacillati</taxon>
        <taxon>Actinomycetota</taxon>
        <taxon>Actinomycetes</taxon>
        <taxon>Micrococcales</taxon>
        <taxon>Microbacteriaceae</taxon>
        <taxon>Leucobacter</taxon>
    </lineage>
</organism>
<dbReference type="Gene3D" id="3.40.50.300">
    <property type="entry name" value="P-loop containing nucleotide triphosphate hydrolases"/>
    <property type="match status" value="1"/>
</dbReference>
<dbReference type="GO" id="GO:0016887">
    <property type="term" value="F:ATP hydrolysis activity"/>
    <property type="evidence" value="ECO:0007669"/>
    <property type="project" value="InterPro"/>
</dbReference>
<dbReference type="Pfam" id="PF00664">
    <property type="entry name" value="ABC_membrane"/>
    <property type="match status" value="1"/>
</dbReference>
<comment type="subcellular location">
    <subcellularLocation>
        <location evidence="1">Cell membrane</location>
        <topology evidence="1">Multi-pass membrane protein</topology>
    </subcellularLocation>
</comment>
<dbReference type="Pfam" id="PF00005">
    <property type="entry name" value="ABC_tran"/>
    <property type="match status" value="1"/>
</dbReference>
<dbReference type="EMBL" id="JAGFBF010000005">
    <property type="protein sequence ID" value="MBO2989839.1"/>
    <property type="molecule type" value="Genomic_DNA"/>
</dbReference>
<evidence type="ECO:0000256" key="1">
    <source>
        <dbReference type="ARBA" id="ARBA00004651"/>
    </source>
</evidence>
<dbReference type="GO" id="GO:0005524">
    <property type="term" value="F:ATP binding"/>
    <property type="evidence" value="ECO:0007669"/>
    <property type="project" value="UniProtKB-KW"/>
</dbReference>
<keyword evidence="2 7" id="KW-0812">Transmembrane</keyword>
<dbReference type="PANTHER" id="PTHR24221">
    <property type="entry name" value="ATP-BINDING CASSETTE SUB-FAMILY B"/>
    <property type="match status" value="1"/>
</dbReference>
<dbReference type="InterPro" id="IPR039421">
    <property type="entry name" value="Type_1_exporter"/>
</dbReference>
<feature type="transmembrane region" description="Helical" evidence="7">
    <location>
        <begin position="74"/>
        <end position="94"/>
    </location>
</feature>
<dbReference type="Gene3D" id="1.20.1560.10">
    <property type="entry name" value="ABC transporter type 1, transmembrane domain"/>
    <property type="match status" value="1"/>
</dbReference>
<dbReference type="GO" id="GO:0042883">
    <property type="term" value="P:cysteine transport"/>
    <property type="evidence" value="ECO:0007669"/>
    <property type="project" value="InterPro"/>
</dbReference>
<dbReference type="GO" id="GO:0140359">
    <property type="term" value="F:ABC-type transporter activity"/>
    <property type="evidence" value="ECO:0007669"/>
    <property type="project" value="InterPro"/>
</dbReference>
<accession>A0A939QJD9</accession>
<dbReference type="InterPro" id="IPR017871">
    <property type="entry name" value="ABC_transporter-like_CS"/>
</dbReference>
<name>A0A939QJD9_9MICO</name>
<evidence type="ECO:0000259" key="9">
    <source>
        <dbReference type="PROSITE" id="PS50929"/>
    </source>
</evidence>
<dbReference type="InterPro" id="IPR011527">
    <property type="entry name" value="ABC1_TM_dom"/>
</dbReference>
<dbReference type="PROSITE" id="PS50893">
    <property type="entry name" value="ABC_TRANSPORTER_2"/>
    <property type="match status" value="1"/>
</dbReference>
<dbReference type="CDD" id="cd18584">
    <property type="entry name" value="ABC_6TM_AarD_CydD"/>
    <property type="match status" value="1"/>
</dbReference>
<evidence type="ECO:0000313" key="10">
    <source>
        <dbReference type="EMBL" id="MBO2989839.1"/>
    </source>
</evidence>
<feature type="transmembrane region" description="Helical" evidence="7">
    <location>
        <begin position="152"/>
        <end position="175"/>
    </location>
</feature>
<dbReference type="InterPro" id="IPR003439">
    <property type="entry name" value="ABC_transporter-like_ATP-bd"/>
</dbReference>
<keyword evidence="11" id="KW-1185">Reference proteome</keyword>
<gene>
    <name evidence="10" type="primary">cydD</name>
    <name evidence="10" type="ORF">J4H85_07505</name>
</gene>
<evidence type="ECO:0000256" key="2">
    <source>
        <dbReference type="ARBA" id="ARBA00022692"/>
    </source>
</evidence>
<dbReference type="PANTHER" id="PTHR24221:SF590">
    <property type="entry name" value="COMPONENT LINKED WITH THE ASSEMBLY OF CYTOCHROME' TRANSPORT TRANSMEMBRANE ATP-BINDING PROTEIN ABC TRANSPORTER CYDD-RELATED"/>
    <property type="match status" value="1"/>
</dbReference>
<evidence type="ECO:0000256" key="5">
    <source>
        <dbReference type="ARBA" id="ARBA00022989"/>
    </source>
</evidence>
<evidence type="ECO:0000259" key="8">
    <source>
        <dbReference type="PROSITE" id="PS50893"/>
    </source>
</evidence>
<feature type="domain" description="ABC transporter" evidence="8">
    <location>
        <begin position="353"/>
        <end position="547"/>
    </location>
</feature>
<keyword evidence="4" id="KW-0067">ATP-binding</keyword>
<dbReference type="SUPFAM" id="SSF90123">
    <property type="entry name" value="ABC transporter transmembrane region"/>
    <property type="match status" value="1"/>
</dbReference>
<comment type="caution">
    <text evidence="10">The sequence shown here is derived from an EMBL/GenBank/DDBJ whole genome shotgun (WGS) entry which is preliminary data.</text>
</comment>
<evidence type="ECO:0000256" key="7">
    <source>
        <dbReference type="SAM" id="Phobius"/>
    </source>
</evidence>
<dbReference type="SMART" id="SM00382">
    <property type="entry name" value="AAA"/>
    <property type="match status" value="1"/>
</dbReference>
<keyword evidence="3" id="KW-0547">Nucleotide-binding</keyword>
<dbReference type="InterPro" id="IPR036640">
    <property type="entry name" value="ABC1_TM_sf"/>
</dbReference>
<keyword evidence="6 7" id="KW-0472">Membrane</keyword>
<dbReference type="InterPro" id="IPR027417">
    <property type="entry name" value="P-loop_NTPase"/>
</dbReference>
<proteinExistence type="predicted"/>
<feature type="domain" description="ABC transmembrane type-1" evidence="9">
    <location>
        <begin position="21"/>
        <end position="323"/>
    </location>
</feature>
<feature type="transmembrane region" description="Helical" evidence="7">
    <location>
        <begin position="287"/>
        <end position="304"/>
    </location>
</feature>
<evidence type="ECO:0000256" key="4">
    <source>
        <dbReference type="ARBA" id="ARBA00022840"/>
    </source>
</evidence>
<keyword evidence="5 7" id="KW-1133">Transmembrane helix</keyword>
<dbReference type="InterPro" id="IPR003593">
    <property type="entry name" value="AAA+_ATPase"/>
</dbReference>
<dbReference type="GO" id="GO:0005886">
    <property type="term" value="C:plasma membrane"/>
    <property type="evidence" value="ECO:0007669"/>
    <property type="project" value="UniProtKB-SubCell"/>
</dbReference>
<evidence type="ECO:0000256" key="3">
    <source>
        <dbReference type="ARBA" id="ARBA00022741"/>
    </source>
</evidence>
<dbReference type="RefSeq" id="WP_208238394.1">
    <property type="nucleotide sequence ID" value="NZ_BAAAQU010000002.1"/>
</dbReference>
<sequence>MKPLDPRLLRYARASRGVFGFGAVLGVLRTVAIVAWCWCLAHAIAALALPALAFPDLFGSPDAAGRVAEGDLGAAALPLLLAGGAVAVAVRAGASWGMDVLAARGAIRVKGQLRSRALDALDGRSPEWAARRSDAETATVLGRGLDALDGYFSAYVPQLILTACATPILVLTMLLADPTSGIIVCIVFPVIPVFMVLIGLATQSVQDRQWEQLQRLSTSFLDVIEGLTTLKIFRREDRQRARIERETEEYRRRTVKVLRVTFLSGFVLDLAGTFSIALVAVTVGTRLVAGEFPLALGIFVLLLLPEAFIPIRQVGAAFHASTEGLTAAQRIFDIIERPERAMSVRDAGPSAGIAFADVRVQRAGDIVVGPVTFSVAPGEVVALTGPSGAGKSTLVSALLGFVEIDSGTVLGPPDVAWTGQRPGLLQGTVAENVALGAEPDDALVDRALAAVGLDLDPRRALGVAGTGLSGGQAQRVAVARCLYRAWTRDAGAVVLDEPSSALDRASESRIAAALQAEAHAGRAVLVISHRDALIEAAHRTVSMGVHA</sequence>
<dbReference type="PROSITE" id="PS50929">
    <property type="entry name" value="ABC_TM1F"/>
    <property type="match status" value="1"/>
</dbReference>
<dbReference type="Proteomes" id="UP000668403">
    <property type="component" value="Unassembled WGS sequence"/>
</dbReference>
<dbReference type="SUPFAM" id="SSF52540">
    <property type="entry name" value="P-loop containing nucleoside triphosphate hydrolases"/>
    <property type="match status" value="1"/>
</dbReference>
<dbReference type="PROSITE" id="PS00211">
    <property type="entry name" value="ABC_TRANSPORTER_1"/>
    <property type="match status" value="1"/>
</dbReference>
<feature type="transmembrane region" description="Helical" evidence="7">
    <location>
        <begin position="260"/>
        <end position="281"/>
    </location>
</feature>
<feature type="transmembrane region" description="Helical" evidence="7">
    <location>
        <begin position="181"/>
        <end position="201"/>
    </location>
</feature>
<evidence type="ECO:0000313" key="11">
    <source>
        <dbReference type="Proteomes" id="UP000668403"/>
    </source>
</evidence>
<dbReference type="InterPro" id="IPR014216">
    <property type="entry name" value="ABC_transptr_CydD"/>
</dbReference>
<dbReference type="AlphaFoldDB" id="A0A939QJD9"/>
<evidence type="ECO:0000256" key="6">
    <source>
        <dbReference type="ARBA" id="ARBA00023136"/>
    </source>
</evidence>
<reference evidence="10" key="1">
    <citation type="submission" date="2021-03" db="EMBL/GenBank/DDBJ databases">
        <title>Leucobacter chromiisoli sp. nov., isolated from chromium-containing soil of chemical plant.</title>
        <authorList>
            <person name="Xu Z."/>
        </authorList>
    </citation>
    <scope>NUCLEOTIDE SEQUENCE</scope>
    <source>
        <strain evidence="10">K 70/01</strain>
    </source>
</reference>
<feature type="transmembrane region" description="Helical" evidence="7">
    <location>
        <begin position="21"/>
        <end position="54"/>
    </location>
</feature>